<comment type="pathway">
    <text evidence="2">Metabolic intermediate biosynthesis; acetyl-CoA biosynthesis; acetyl-CoA from acetate: step 2/2.</text>
</comment>
<dbReference type="Gene3D" id="3.40.50.10950">
    <property type="match status" value="1"/>
</dbReference>
<evidence type="ECO:0000256" key="7">
    <source>
        <dbReference type="ARBA" id="ARBA00023315"/>
    </source>
</evidence>
<dbReference type="PATRIC" id="fig|1111454.3.peg.1376"/>
<dbReference type="InterPro" id="IPR050500">
    <property type="entry name" value="Phos_Acetyltrans/Butyryltrans"/>
</dbReference>
<gene>
    <name evidence="10" type="primary">pta</name>
    <name evidence="10" type="ORF">HMPREF1250_1451</name>
</gene>
<keyword evidence="11" id="KW-1185">Reference proteome</keyword>
<dbReference type="InterPro" id="IPR002505">
    <property type="entry name" value="PTA_PTB"/>
</dbReference>
<dbReference type="InterPro" id="IPR004614">
    <property type="entry name" value="P_AcTrfase"/>
</dbReference>
<proteinExistence type="inferred from homology"/>
<comment type="catalytic activity">
    <reaction evidence="1">
        <text>acetyl-CoA + phosphate = acetyl phosphate + CoA</text>
        <dbReference type="Rhea" id="RHEA:19521"/>
        <dbReference type="ChEBI" id="CHEBI:22191"/>
        <dbReference type="ChEBI" id="CHEBI:43474"/>
        <dbReference type="ChEBI" id="CHEBI:57287"/>
        <dbReference type="ChEBI" id="CHEBI:57288"/>
        <dbReference type="EC" id="2.3.1.8"/>
    </reaction>
</comment>
<evidence type="ECO:0000256" key="5">
    <source>
        <dbReference type="ARBA" id="ARBA00021528"/>
    </source>
</evidence>
<dbReference type="InterPro" id="IPR012147">
    <property type="entry name" value="P_Ac_Bu_trans"/>
</dbReference>
<evidence type="ECO:0000256" key="4">
    <source>
        <dbReference type="ARBA" id="ARBA00012707"/>
    </source>
</evidence>
<dbReference type="STRING" id="1111454.HMPREF1250_1451"/>
<dbReference type="eggNOG" id="COG0280">
    <property type="taxonomic scope" value="Bacteria"/>
</dbReference>
<dbReference type="RefSeq" id="WP_023053781.1">
    <property type="nucleotide sequence ID" value="NZ_AWXA01000037.1"/>
</dbReference>
<name>U7UJW0_9FIRM</name>
<dbReference type="Gene3D" id="3.40.50.10750">
    <property type="entry name" value="Isocitrate/Isopropylmalate dehydrogenase-like"/>
    <property type="match status" value="1"/>
</dbReference>
<comment type="caution">
    <text evidence="10">The sequence shown here is derived from an EMBL/GenBank/DDBJ whole genome shotgun (WGS) entry which is preliminary data.</text>
</comment>
<dbReference type="Proteomes" id="UP000017090">
    <property type="component" value="Unassembled WGS sequence"/>
</dbReference>
<dbReference type="InterPro" id="IPR042113">
    <property type="entry name" value="P_AcTrfase_dom1"/>
</dbReference>
<dbReference type="EMBL" id="AWXA01000037">
    <property type="protein sequence ID" value="ERT59154.1"/>
    <property type="molecule type" value="Genomic_DNA"/>
</dbReference>
<evidence type="ECO:0000256" key="6">
    <source>
        <dbReference type="ARBA" id="ARBA00022679"/>
    </source>
</evidence>
<evidence type="ECO:0000256" key="8">
    <source>
        <dbReference type="ARBA" id="ARBA00031108"/>
    </source>
</evidence>
<evidence type="ECO:0000313" key="11">
    <source>
        <dbReference type="Proteomes" id="UP000017090"/>
    </source>
</evidence>
<dbReference type="AlphaFoldDB" id="U7UJW0"/>
<dbReference type="NCBIfam" id="TIGR00651">
    <property type="entry name" value="pta"/>
    <property type="match status" value="1"/>
</dbReference>
<sequence length="355" mass="38410">MRFTEDLKARVTKAQKKIVLPETNSRRVLKAAERVLADGFARIILVGKLDQIKKDASKFQIDLTGVEVIDPETYYRMDELCEYFAKRREKKGMTVEKAREIMTANHTMFGAGLVALGEADGVVSGAATTSADVIRAGLQVIGPSKGNRTVSSAFILLTNTPQYGDNGILVLGDCGVIPNPTAEQLADIACICVYRARRTVQMLDPKVAFLSYSTKGSGNGDSVDNVRRAIEILKERNVDFEFDGELQADAALVPEVGKHKAPGSKVAGYANVLIFPNLDAANIGYKMVQRFANATALGPLVQGLAKPILDLSRGCSSEDVADVVAVCCSDAITADIYEKEFAESQQTQQSQQPQL</sequence>
<dbReference type="SUPFAM" id="SSF53659">
    <property type="entry name" value="Isocitrate/Isopropylmalate dehydrogenase-like"/>
    <property type="match status" value="1"/>
</dbReference>
<evidence type="ECO:0000256" key="1">
    <source>
        <dbReference type="ARBA" id="ARBA00000705"/>
    </source>
</evidence>
<feature type="domain" description="Phosphate acetyl/butaryl transferase" evidence="9">
    <location>
        <begin position="3"/>
        <end position="327"/>
    </location>
</feature>
<dbReference type="PANTHER" id="PTHR43356">
    <property type="entry name" value="PHOSPHATE ACETYLTRANSFERASE"/>
    <property type="match status" value="1"/>
</dbReference>
<evidence type="ECO:0000313" key="10">
    <source>
        <dbReference type="EMBL" id="ERT59154.1"/>
    </source>
</evidence>
<dbReference type="PANTHER" id="PTHR43356:SF3">
    <property type="entry name" value="PHOSPHATE ACETYLTRANSFERASE"/>
    <property type="match status" value="1"/>
</dbReference>
<evidence type="ECO:0000256" key="2">
    <source>
        <dbReference type="ARBA" id="ARBA00004989"/>
    </source>
</evidence>
<comment type="similarity">
    <text evidence="3">Belongs to the phosphate acetyltransferase and butyryltransferase family.</text>
</comment>
<dbReference type="NCBIfam" id="NF007233">
    <property type="entry name" value="PRK09653.1"/>
    <property type="match status" value="1"/>
</dbReference>
<accession>U7UJW0</accession>
<dbReference type="InterPro" id="IPR042112">
    <property type="entry name" value="P_AcTrfase_dom2"/>
</dbReference>
<dbReference type="OrthoDB" id="9805787at2"/>
<evidence type="ECO:0000256" key="3">
    <source>
        <dbReference type="ARBA" id="ARBA00005656"/>
    </source>
</evidence>
<dbReference type="GO" id="GO:0008959">
    <property type="term" value="F:phosphate acetyltransferase activity"/>
    <property type="evidence" value="ECO:0007669"/>
    <property type="project" value="UniProtKB-EC"/>
</dbReference>
<keyword evidence="7 10" id="KW-0012">Acyltransferase</keyword>
<organism evidence="10 11">
    <name type="scientific">Megasphaera vaginalis</name>
    <name type="common">ex Srinivasan et al. 2021</name>
    <dbReference type="NCBI Taxonomy" id="1111454"/>
    <lineage>
        <taxon>Bacteria</taxon>
        <taxon>Bacillati</taxon>
        <taxon>Bacillota</taxon>
        <taxon>Negativicutes</taxon>
        <taxon>Veillonellales</taxon>
        <taxon>Veillonellaceae</taxon>
        <taxon>Megasphaera</taxon>
    </lineage>
</organism>
<evidence type="ECO:0000259" key="9">
    <source>
        <dbReference type="Pfam" id="PF01515"/>
    </source>
</evidence>
<dbReference type="PIRSF" id="PIRSF000428">
    <property type="entry name" value="P_Ac_trans"/>
    <property type="match status" value="1"/>
</dbReference>
<dbReference type="EC" id="2.3.1.8" evidence="4"/>
<reference evidence="10 11" key="1">
    <citation type="submission" date="2013-09" db="EMBL/GenBank/DDBJ databases">
        <authorList>
            <person name="Durkin A.S."/>
            <person name="Haft D.R."/>
            <person name="McCorrison J."/>
            <person name="Torralba M."/>
            <person name="Gillis M."/>
            <person name="Haft D.H."/>
            <person name="Methe B."/>
            <person name="Sutton G."/>
            <person name="Nelson K.E."/>
        </authorList>
    </citation>
    <scope>NUCLEOTIDE SEQUENCE [LARGE SCALE GENOMIC DNA]</scope>
    <source>
        <strain evidence="10 11">BV3C16-1</strain>
    </source>
</reference>
<protein>
    <recommendedName>
        <fullName evidence="5">Phosphate acetyltransferase</fullName>
        <ecNumber evidence="4">2.3.1.8</ecNumber>
    </recommendedName>
    <alternativeName>
        <fullName evidence="8">Phosphotransacetylase</fullName>
    </alternativeName>
</protein>
<keyword evidence="6 10" id="KW-0808">Transferase</keyword>
<dbReference type="Pfam" id="PF01515">
    <property type="entry name" value="PTA_PTB"/>
    <property type="match status" value="1"/>
</dbReference>